<keyword evidence="2" id="KW-0808">Transferase</keyword>
<dbReference type="GO" id="GO:0008194">
    <property type="term" value="F:UDP-glycosyltransferase activity"/>
    <property type="evidence" value="ECO:0007669"/>
    <property type="project" value="InterPro"/>
</dbReference>
<dbReference type="Pfam" id="PF00201">
    <property type="entry name" value="UDPGT"/>
    <property type="match status" value="1"/>
</dbReference>
<dbReference type="Proteomes" id="UP000194606">
    <property type="component" value="Unassembled WGS sequence"/>
</dbReference>
<organism evidence="3 4">
    <name type="scientific">Lactococcus petauri</name>
    <dbReference type="NCBI Taxonomy" id="1940789"/>
    <lineage>
        <taxon>Bacteria</taxon>
        <taxon>Bacillati</taxon>
        <taxon>Bacillota</taxon>
        <taxon>Bacilli</taxon>
        <taxon>Lactobacillales</taxon>
        <taxon>Streptococcaceae</taxon>
        <taxon>Lactococcus</taxon>
    </lineage>
</organism>
<dbReference type="InterPro" id="IPR050271">
    <property type="entry name" value="UDP-glycosyltransferase"/>
</dbReference>
<dbReference type="EMBL" id="MUIZ01000017">
    <property type="protein sequence ID" value="OUK02211.1"/>
    <property type="molecule type" value="Genomic_DNA"/>
</dbReference>
<protein>
    <submittedName>
        <fullName evidence="3">CylJ protein</fullName>
    </submittedName>
</protein>
<name>A0A252CA65_9LACT</name>
<evidence type="ECO:0000313" key="3">
    <source>
        <dbReference type="EMBL" id="OUK02211.1"/>
    </source>
</evidence>
<sequence>MKKFLFAPFMMNLGESQRLSQIAEVLQSAGHEIHILGEVYYPFLFNDDSYIFHYCDYDSQVYCKERYSHFFSFDMDFNFLSDEEIKNLCNYERDLLKKYQFDAVFTGYRLSIVVSCKIEKIPLIWVISGSVQIDEIIRNIDGIIPYRLKINANDEKARETIKHVVLSYSKSVDSWNKYIIAAGAPPMRTGLELFIGDLNLIADYSKFYNFDLQSNYKLIGPILFSSKKSNFSVFKGEKKVLLSFGTSFNKLWLTKFVATLPKGFSYILTTCGEDIQIDREDVQLIDFVDFNTLGTNILFAIIHGGQGTVYDMARQAIPFIGIPFFNEQLWNIKKFENQGAAILLNENESEIEDIVSKFYEKLENYTNNMLEISQEILNESKISLKNIVEVVDDFFEKK</sequence>
<evidence type="ECO:0000256" key="2">
    <source>
        <dbReference type="ARBA" id="ARBA00022679"/>
    </source>
</evidence>
<dbReference type="RefSeq" id="WP_086583361.1">
    <property type="nucleotide sequence ID" value="NZ_CP127854.1"/>
</dbReference>
<comment type="caution">
    <text evidence="3">The sequence shown here is derived from an EMBL/GenBank/DDBJ whole genome shotgun (WGS) entry which is preliminary data.</text>
</comment>
<dbReference type="InterPro" id="IPR002213">
    <property type="entry name" value="UDP_glucos_trans"/>
</dbReference>
<keyword evidence="1" id="KW-0328">Glycosyltransferase</keyword>
<dbReference type="SUPFAM" id="SSF53756">
    <property type="entry name" value="UDP-Glycosyltransferase/glycogen phosphorylase"/>
    <property type="match status" value="1"/>
</dbReference>
<dbReference type="AlphaFoldDB" id="A0A252CA65"/>
<dbReference type="PANTHER" id="PTHR48043">
    <property type="entry name" value="EG:EG0003.4 PROTEIN-RELATED"/>
    <property type="match status" value="1"/>
</dbReference>
<proteinExistence type="predicted"/>
<evidence type="ECO:0000313" key="4">
    <source>
        <dbReference type="Proteomes" id="UP000194606"/>
    </source>
</evidence>
<dbReference type="Gene3D" id="3.40.50.2000">
    <property type="entry name" value="Glycogen Phosphorylase B"/>
    <property type="match status" value="1"/>
</dbReference>
<reference evidence="3 4" key="1">
    <citation type="submission" date="2017-02" db="EMBL/GenBank/DDBJ databases">
        <authorList>
            <person name="Peterson S.W."/>
        </authorList>
    </citation>
    <scope>NUCLEOTIDE SEQUENCE [LARGE SCALE GENOMIC DNA]</scope>
    <source>
        <strain evidence="3">159469</strain>
    </source>
</reference>
<gene>
    <name evidence="3" type="ORF">BZZ03_11375</name>
</gene>
<dbReference type="PANTHER" id="PTHR48043:SF145">
    <property type="entry name" value="FI06409P-RELATED"/>
    <property type="match status" value="1"/>
</dbReference>
<accession>A0A252CA65</accession>
<evidence type="ECO:0000256" key="1">
    <source>
        <dbReference type="ARBA" id="ARBA00022676"/>
    </source>
</evidence>